<name>A0A0G1MAS1_9BACT</name>
<comment type="caution">
    <text evidence="2">The sequence shown here is derived from an EMBL/GenBank/DDBJ whole genome shotgun (WGS) entry which is preliminary data.</text>
</comment>
<dbReference type="PANTHER" id="PTHR33969:SF2">
    <property type="entry name" value="SEGREGATION AND CONDENSATION PROTEIN A"/>
    <property type="match status" value="1"/>
</dbReference>
<proteinExistence type="predicted"/>
<sequence length="230" mass="25929">MYQVATEKFSGPLDLLLSLIEKEELPISDVSLGEVTGEYLKYIESTDVPADELADFLTVAAKLLLIKSNSILPIPEAEVEDQNNLAAQLRLYQAFIEVAGQVEKMYVSEMVSFARPYVPLPVEPGFRPPELLTQNSLVESFKALIKKLEPFFSLRQASLERVASVEERIRDIHRAIMDRAHFSFSDMVGKAKSRADIVVSFLALLELVKQRIVKVQQSKAFEDIVLTRNE</sequence>
<dbReference type="Gene3D" id="6.10.250.2410">
    <property type="match status" value="1"/>
</dbReference>
<dbReference type="PANTHER" id="PTHR33969">
    <property type="entry name" value="SEGREGATION AND CONDENSATION PROTEIN A"/>
    <property type="match status" value="1"/>
</dbReference>
<evidence type="ECO:0000313" key="3">
    <source>
        <dbReference type="Proteomes" id="UP000034154"/>
    </source>
</evidence>
<dbReference type="Proteomes" id="UP000034154">
    <property type="component" value="Unassembled WGS sequence"/>
</dbReference>
<dbReference type="AlphaFoldDB" id="A0A0G1MAS1"/>
<accession>A0A0G1MAS1</accession>
<protein>
    <recommendedName>
        <fullName evidence="1">Segregation and condensation protein A</fullName>
    </recommendedName>
</protein>
<dbReference type="EMBL" id="LCJB01000064">
    <property type="protein sequence ID" value="KKT69019.1"/>
    <property type="molecule type" value="Genomic_DNA"/>
</dbReference>
<organism evidence="2 3">
    <name type="scientific">Candidatus Uhrbacteria bacterium GW2011_GWF2_44_350</name>
    <dbReference type="NCBI Taxonomy" id="1619000"/>
    <lineage>
        <taxon>Bacteria</taxon>
        <taxon>Candidatus Uhriibacteriota</taxon>
    </lineage>
</organism>
<dbReference type="InterPro" id="IPR023093">
    <property type="entry name" value="ScpA-like_C"/>
</dbReference>
<reference evidence="2 3" key="1">
    <citation type="journal article" date="2015" name="Nature">
        <title>rRNA introns, odd ribosomes, and small enigmatic genomes across a large radiation of phyla.</title>
        <authorList>
            <person name="Brown C.T."/>
            <person name="Hug L.A."/>
            <person name="Thomas B.C."/>
            <person name="Sharon I."/>
            <person name="Castelle C.J."/>
            <person name="Singh A."/>
            <person name="Wilkins M.J."/>
            <person name="Williams K.H."/>
            <person name="Banfield J.F."/>
        </authorList>
    </citation>
    <scope>NUCLEOTIDE SEQUENCE [LARGE SCALE GENOMIC DNA]</scope>
</reference>
<dbReference type="Gene3D" id="1.10.10.580">
    <property type="entry name" value="Structural maintenance of chromosome 1. Chain E"/>
    <property type="match status" value="1"/>
</dbReference>
<evidence type="ECO:0000256" key="1">
    <source>
        <dbReference type="ARBA" id="ARBA00044777"/>
    </source>
</evidence>
<evidence type="ECO:0000313" key="2">
    <source>
        <dbReference type="EMBL" id="KKT69019.1"/>
    </source>
</evidence>
<dbReference type="Pfam" id="PF02616">
    <property type="entry name" value="SMC_ScpA"/>
    <property type="match status" value="1"/>
</dbReference>
<dbReference type="PATRIC" id="fig|1619000.3.peg.893"/>
<gene>
    <name evidence="2" type="ORF">UW63_C0064G0002</name>
</gene>
<dbReference type="InterPro" id="IPR003768">
    <property type="entry name" value="ScpA"/>
</dbReference>